<evidence type="ECO:0000313" key="3">
    <source>
        <dbReference type="EMBL" id="MBA8807289.1"/>
    </source>
</evidence>
<dbReference type="InterPro" id="IPR011234">
    <property type="entry name" value="Fumarylacetoacetase-like_C"/>
</dbReference>
<keyword evidence="1 3" id="KW-0456">Lyase</keyword>
<proteinExistence type="predicted"/>
<name>A0A7W3J6Y0_9MICO</name>
<dbReference type="InterPro" id="IPR036663">
    <property type="entry name" value="Fumarylacetoacetase_C_sf"/>
</dbReference>
<dbReference type="AlphaFoldDB" id="A0A7W3J6Y0"/>
<sequence length="274" mass="29363">MTGQADGAAAEGRTLDDTTVTAIADELARAEADRATVPLLTARYPGMTIEDSYAVQNTWRRRGIEAGRRPVGRKIGLTSKVMQAATGITEPDYGAIFADMVHENGSVIEHARFSNVRVEVELAFVLNERVAGPDATVFDVLRATEYVVPALEILSSRVELAGRTIVDTISDNAAMGGMVYGGNPVKVGETDLRWVAALLYRNEVIEESGVAAAVLNHPAAGVAWLANKLARHGDALEPGEIILAGSFTRPLWVEPGDTVLADYRELGTVSCRFV</sequence>
<dbReference type="GO" id="GO:0018817">
    <property type="term" value="F:2-oxo-hept-3-ene-1,7-dioate hydratase activity"/>
    <property type="evidence" value="ECO:0007669"/>
    <property type="project" value="InterPro"/>
</dbReference>
<comment type="caution">
    <text evidence="3">The sequence shown here is derived from an EMBL/GenBank/DDBJ whole genome shotgun (WGS) entry which is preliminary data.</text>
</comment>
<dbReference type="RefSeq" id="WP_182614892.1">
    <property type="nucleotide sequence ID" value="NZ_BAAATF010000005.1"/>
</dbReference>
<evidence type="ECO:0000259" key="2">
    <source>
        <dbReference type="Pfam" id="PF01557"/>
    </source>
</evidence>
<dbReference type="EMBL" id="JACGWV010000001">
    <property type="protein sequence ID" value="MBA8807289.1"/>
    <property type="molecule type" value="Genomic_DNA"/>
</dbReference>
<evidence type="ECO:0000313" key="4">
    <source>
        <dbReference type="Proteomes" id="UP000540568"/>
    </source>
</evidence>
<dbReference type="PANTHER" id="PTHR30143:SF0">
    <property type="entry name" value="2-KETO-4-PENTENOATE HYDRATASE"/>
    <property type="match status" value="1"/>
</dbReference>
<dbReference type="InterPro" id="IPR012690">
    <property type="entry name" value="HpcG"/>
</dbReference>
<keyword evidence="4" id="KW-1185">Reference proteome</keyword>
<reference evidence="3 4" key="1">
    <citation type="submission" date="2020-07" db="EMBL/GenBank/DDBJ databases">
        <title>Sequencing the genomes of 1000 actinobacteria strains.</title>
        <authorList>
            <person name="Klenk H.-P."/>
        </authorList>
    </citation>
    <scope>NUCLEOTIDE SEQUENCE [LARGE SCALE GENOMIC DNA]</scope>
    <source>
        <strain evidence="3 4">DSM 44121</strain>
    </source>
</reference>
<feature type="domain" description="Fumarylacetoacetase-like C-terminal" evidence="2">
    <location>
        <begin position="104"/>
        <end position="273"/>
    </location>
</feature>
<dbReference type="PANTHER" id="PTHR30143">
    <property type="entry name" value="ACID HYDRATASE"/>
    <property type="match status" value="1"/>
</dbReference>
<dbReference type="GO" id="GO:0005737">
    <property type="term" value="C:cytoplasm"/>
    <property type="evidence" value="ECO:0007669"/>
    <property type="project" value="TreeGrafter"/>
</dbReference>
<dbReference type="Proteomes" id="UP000540568">
    <property type="component" value="Unassembled WGS sequence"/>
</dbReference>
<dbReference type="GO" id="GO:0008684">
    <property type="term" value="F:2-oxopent-4-enoate hydratase activity"/>
    <property type="evidence" value="ECO:0007669"/>
    <property type="project" value="TreeGrafter"/>
</dbReference>
<dbReference type="SUPFAM" id="SSF56529">
    <property type="entry name" value="FAH"/>
    <property type="match status" value="1"/>
</dbReference>
<dbReference type="EC" id="4.2.1.-" evidence="3"/>
<dbReference type="InterPro" id="IPR050772">
    <property type="entry name" value="Hydratase-Decarb/MhpD_sf"/>
</dbReference>
<gene>
    <name evidence="3" type="ORF">FHX71_001231</name>
</gene>
<dbReference type="Gene3D" id="3.90.850.10">
    <property type="entry name" value="Fumarylacetoacetase-like, C-terminal domain"/>
    <property type="match status" value="1"/>
</dbReference>
<dbReference type="Pfam" id="PF01557">
    <property type="entry name" value="FAA_hydrolase"/>
    <property type="match status" value="1"/>
</dbReference>
<accession>A0A7W3J6Y0</accession>
<evidence type="ECO:0000256" key="1">
    <source>
        <dbReference type="ARBA" id="ARBA00023239"/>
    </source>
</evidence>
<organism evidence="3 4">
    <name type="scientific">Promicromonospora sukumoe</name>
    <dbReference type="NCBI Taxonomy" id="88382"/>
    <lineage>
        <taxon>Bacteria</taxon>
        <taxon>Bacillati</taxon>
        <taxon>Actinomycetota</taxon>
        <taxon>Actinomycetes</taxon>
        <taxon>Micrococcales</taxon>
        <taxon>Promicromonosporaceae</taxon>
        <taxon>Promicromonospora</taxon>
    </lineage>
</organism>
<protein>
    <submittedName>
        <fullName evidence="3">2-oxo-hept-3-ene-1,7-dioate hydratase</fullName>
        <ecNumber evidence="3">4.2.1.-</ecNumber>
    </submittedName>
</protein>
<dbReference type="NCBIfam" id="TIGR02312">
    <property type="entry name" value="HpaH"/>
    <property type="match status" value="1"/>
</dbReference>